<dbReference type="Proteomes" id="UP000323454">
    <property type="component" value="Unassembled WGS sequence"/>
</dbReference>
<reference evidence="1 2" key="2">
    <citation type="submission" date="2019-09" db="EMBL/GenBank/DDBJ databases">
        <authorList>
            <person name="Jin C."/>
        </authorList>
    </citation>
    <scope>NUCLEOTIDE SEQUENCE [LARGE SCALE GENOMIC DNA]</scope>
    <source>
        <strain evidence="1 2">AN110305</strain>
    </source>
</reference>
<comment type="caution">
    <text evidence="1">The sequence shown here is derived from an EMBL/GenBank/DDBJ whole genome shotgun (WGS) entry which is preliminary data.</text>
</comment>
<keyword evidence="2" id="KW-1185">Reference proteome</keyword>
<dbReference type="AlphaFoldDB" id="A0A5B2XLT1"/>
<dbReference type="OrthoDB" id="9904031at2"/>
<dbReference type="EMBL" id="VUOB01000013">
    <property type="protein sequence ID" value="KAA2264075.1"/>
    <property type="molecule type" value="Genomic_DNA"/>
</dbReference>
<name>A0A5B2XLT1_9PSEU</name>
<sequence>MYRSSPVEITTQANISENFDLHYVASAEGEVELRFSGGTELLLSFSQRGFQHFKAQWPNIVAKHEAALTRAED</sequence>
<evidence type="ECO:0000313" key="2">
    <source>
        <dbReference type="Proteomes" id="UP000323454"/>
    </source>
</evidence>
<dbReference type="RefSeq" id="WP_149848982.1">
    <property type="nucleotide sequence ID" value="NZ_VUOB01000013.1"/>
</dbReference>
<organism evidence="1 2">
    <name type="scientific">Solihabitans fulvus</name>
    <dbReference type="NCBI Taxonomy" id="1892852"/>
    <lineage>
        <taxon>Bacteria</taxon>
        <taxon>Bacillati</taxon>
        <taxon>Actinomycetota</taxon>
        <taxon>Actinomycetes</taxon>
        <taxon>Pseudonocardiales</taxon>
        <taxon>Pseudonocardiaceae</taxon>
        <taxon>Solihabitans</taxon>
    </lineage>
</organism>
<evidence type="ECO:0000313" key="1">
    <source>
        <dbReference type="EMBL" id="KAA2264075.1"/>
    </source>
</evidence>
<accession>A0A5B2XLT1</accession>
<gene>
    <name evidence="1" type="ORF">F0L68_08815</name>
</gene>
<protein>
    <submittedName>
        <fullName evidence="1">Uncharacterized protein</fullName>
    </submittedName>
</protein>
<reference evidence="1 2" key="1">
    <citation type="submission" date="2019-09" db="EMBL/GenBank/DDBJ databases">
        <title>Goodfellowia gen. nov., a new genus of the Pseudonocardineae related to Actinoalloteichus, containing Goodfellowia coeruleoviolacea gen. nov., comb. nov. gen. nov., comb. nov.</title>
        <authorList>
            <person name="Labeda D."/>
        </authorList>
    </citation>
    <scope>NUCLEOTIDE SEQUENCE [LARGE SCALE GENOMIC DNA]</scope>
    <source>
        <strain evidence="1 2">AN110305</strain>
    </source>
</reference>
<proteinExistence type="predicted"/>